<keyword evidence="4 6" id="KW-0949">S-adenosyl-L-methionine</keyword>
<reference evidence="8 10" key="2">
    <citation type="submission" date="2020-07" db="EMBL/GenBank/DDBJ databases">
        <title>MOT database genomes.</title>
        <authorList>
            <person name="Joseph S."/>
            <person name="Aduse-Opoku J."/>
            <person name="Hashim A."/>
            <person name="Wade W."/>
            <person name="Curtis M."/>
        </authorList>
    </citation>
    <scope>NUCLEOTIDE SEQUENCE [LARGE SCALE GENOMIC DNA]</scope>
    <source>
        <strain evidence="8 10">STR</strain>
    </source>
</reference>
<comment type="similarity">
    <text evidence="5 6">Belongs to the RNA methyltransferase RlmH family.</text>
</comment>
<dbReference type="HAMAP" id="MF_00658">
    <property type="entry name" value="23SrRNA_methyltr_H"/>
    <property type="match status" value="1"/>
</dbReference>
<dbReference type="CDD" id="cd18081">
    <property type="entry name" value="RlmH-like"/>
    <property type="match status" value="1"/>
</dbReference>
<feature type="binding site" evidence="6">
    <location>
        <position position="76"/>
    </location>
    <ligand>
        <name>S-adenosyl-L-methionine</name>
        <dbReference type="ChEBI" id="CHEBI:59789"/>
    </ligand>
</feature>
<keyword evidence="6" id="KW-0963">Cytoplasm</keyword>
<feature type="binding site" evidence="6">
    <location>
        <begin position="127"/>
        <end position="132"/>
    </location>
    <ligand>
        <name>S-adenosyl-L-methionine</name>
        <dbReference type="ChEBI" id="CHEBI:59789"/>
    </ligand>
</feature>
<dbReference type="InterPro" id="IPR003742">
    <property type="entry name" value="RlmH-like"/>
</dbReference>
<dbReference type="OrthoDB" id="9806643at2"/>
<evidence type="ECO:0000313" key="10">
    <source>
        <dbReference type="Proteomes" id="UP000589521"/>
    </source>
</evidence>
<dbReference type="PIRSF" id="PIRSF004505">
    <property type="entry name" value="MT_bac"/>
    <property type="match status" value="1"/>
</dbReference>
<keyword evidence="3 6" id="KW-0808">Transferase</keyword>
<evidence type="ECO:0000256" key="4">
    <source>
        <dbReference type="ARBA" id="ARBA00022691"/>
    </source>
</evidence>
<name>A0A7X3G6P0_9STRE</name>
<dbReference type="RefSeq" id="WP_160331972.1">
    <property type="nucleotide sequence ID" value="NZ_JACBXX010000100.1"/>
</dbReference>
<dbReference type="EMBL" id="WSRS01000002">
    <property type="protein sequence ID" value="MVX58138.1"/>
    <property type="molecule type" value="Genomic_DNA"/>
</dbReference>
<comment type="function">
    <text evidence="6">Specifically methylates the pseudouridine at position 1915 (m3Psi1915) in 23S rRNA.</text>
</comment>
<accession>A0A7X3G6P0</accession>
<dbReference type="GO" id="GO:0070038">
    <property type="term" value="F:rRNA (pseudouridine-N3-)-methyltransferase activity"/>
    <property type="evidence" value="ECO:0007669"/>
    <property type="project" value="UniProtKB-UniRule"/>
</dbReference>
<evidence type="ECO:0000256" key="6">
    <source>
        <dbReference type="HAMAP-Rule" id="MF_00658"/>
    </source>
</evidence>
<comment type="subcellular location">
    <subcellularLocation>
        <location evidence="6">Cytoplasm</location>
    </subcellularLocation>
</comment>
<evidence type="ECO:0000313" key="8">
    <source>
        <dbReference type="EMBL" id="NYS96324.1"/>
    </source>
</evidence>
<dbReference type="Pfam" id="PF02590">
    <property type="entry name" value="SPOUT_MTase"/>
    <property type="match status" value="1"/>
</dbReference>
<sequence length="159" mass="18310">MKVKIITVGKLKEKYLRDGIQEYQKRLSRFTQVEMIELADERIPDRASQSEKDQIIEKEHQKIMAKIQERDYLVVLAIEGRLQSSEAFSQALAQATLKGYSTLTFVIGGSLGLSEKLKKRAHLLLSFGLMTLPHQLMKLVLVEQIYRSFMIQEGSPYHK</sequence>
<protein>
    <recommendedName>
        <fullName evidence="6">Ribosomal RNA large subunit methyltransferase H</fullName>
        <ecNumber evidence="6">2.1.1.177</ecNumber>
    </recommendedName>
    <alternativeName>
        <fullName evidence="6">23S rRNA (pseudouridine1915-N3)-methyltransferase</fullName>
    </alternativeName>
    <alternativeName>
        <fullName evidence="6">23S rRNA m3Psi1915 methyltransferase</fullName>
    </alternativeName>
    <alternativeName>
        <fullName evidence="6">rRNA (pseudouridine-N3-)-methyltransferase RlmH</fullName>
    </alternativeName>
</protein>
<evidence type="ECO:0000256" key="2">
    <source>
        <dbReference type="ARBA" id="ARBA00022603"/>
    </source>
</evidence>
<comment type="catalytic activity">
    <reaction evidence="6">
        <text>pseudouridine(1915) in 23S rRNA + S-adenosyl-L-methionine = N(3)-methylpseudouridine(1915) in 23S rRNA + S-adenosyl-L-homocysteine + H(+)</text>
        <dbReference type="Rhea" id="RHEA:42752"/>
        <dbReference type="Rhea" id="RHEA-COMP:10221"/>
        <dbReference type="Rhea" id="RHEA-COMP:10222"/>
        <dbReference type="ChEBI" id="CHEBI:15378"/>
        <dbReference type="ChEBI" id="CHEBI:57856"/>
        <dbReference type="ChEBI" id="CHEBI:59789"/>
        <dbReference type="ChEBI" id="CHEBI:65314"/>
        <dbReference type="ChEBI" id="CHEBI:74486"/>
        <dbReference type="EC" id="2.1.1.177"/>
    </reaction>
</comment>
<dbReference type="Proteomes" id="UP000589521">
    <property type="component" value="Unassembled WGS sequence"/>
</dbReference>
<evidence type="ECO:0000313" key="7">
    <source>
        <dbReference type="EMBL" id="MVX58138.1"/>
    </source>
</evidence>
<feature type="binding site" evidence="6">
    <location>
        <position position="108"/>
    </location>
    <ligand>
        <name>S-adenosyl-L-methionine</name>
        <dbReference type="ChEBI" id="CHEBI:59789"/>
    </ligand>
</feature>
<dbReference type="EC" id="2.1.1.177" evidence="6"/>
<dbReference type="Proteomes" id="UP000461595">
    <property type="component" value="Unassembled WGS sequence"/>
</dbReference>
<dbReference type="InterPro" id="IPR029028">
    <property type="entry name" value="Alpha/beta_knot_MTases"/>
</dbReference>
<dbReference type="NCBIfam" id="TIGR00246">
    <property type="entry name" value="tRNA_RlmH_YbeA"/>
    <property type="match status" value="1"/>
</dbReference>
<comment type="caution">
    <text evidence="7">The sequence shown here is derived from an EMBL/GenBank/DDBJ whole genome shotgun (WGS) entry which is preliminary data.</text>
</comment>
<dbReference type="AlphaFoldDB" id="A0A7X3G6P0"/>
<dbReference type="InterPro" id="IPR029026">
    <property type="entry name" value="tRNA_m1G_MTases_N"/>
</dbReference>
<dbReference type="SUPFAM" id="SSF75217">
    <property type="entry name" value="alpha/beta knot"/>
    <property type="match status" value="1"/>
</dbReference>
<keyword evidence="2 6" id="KW-0489">Methyltransferase</keyword>
<dbReference type="PANTHER" id="PTHR33603">
    <property type="entry name" value="METHYLTRANSFERASE"/>
    <property type="match status" value="1"/>
</dbReference>
<dbReference type="NCBIfam" id="NF000985">
    <property type="entry name" value="PRK00103.1-3"/>
    <property type="match status" value="1"/>
</dbReference>
<dbReference type="Gene3D" id="3.40.1280.10">
    <property type="match status" value="1"/>
</dbReference>
<dbReference type="PANTHER" id="PTHR33603:SF1">
    <property type="entry name" value="RIBOSOMAL RNA LARGE SUBUNIT METHYLTRANSFERASE H"/>
    <property type="match status" value="1"/>
</dbReference>
<evidence type="ECO:0000256" key="3">
    <source>
        <dbReference type="ARBA" id="ARBA00022679"/>
    </source>
</evidence>
<organism evidence="7 9">
    <name type="scientific">Streptococcus danieliae</name>
    <dbReference type="NCBI Taxonomy" id="747656"/>
    <lineage>
        <taxon>Bacteria</taxon>
        <taxon>Bacillati</taxon>
        <taxon>Bacillota</taxon>
        <taxon>Bacilli</taxon>
        <taxon>Lactobacillales</taxon>
        <taxon>Streptococcaceae</taxon>
        <taxon>Streptococcus</taxon>
    </lineage>
</organism>
<gene>
    <name evidence="6 7" type="primary">rlmH</name>
    <name evidence="7" type="ORF">E5983_00410</name>
    <name evidence="8" type="ORF">HZY94_03895</name>
</gene>
<proteinExistence type="inferred from homology"/>
<evidence type="ECO:0000256" key="5">
    <source>
        <dbReference type="ARBA" id="ARBA00038303"/>
    </source>
</evidence>
<keyword evidence="1 6" id="KW-0698">rRNA processing</keyword>
<reference evidence="7 9" key="1">
    <citation type="submission" date="2019-12" db="EMBL/GenBank/DDBJ databases">
        <title>Microbes associate with the intestines of laboratory mice.</title>
        <authorList>
            <person name="Navarre W."/>
            <person name="Wong E."/>
        </authorList>
    </citation>
    <scope>NUCLEOTIDE SEQUENCE [LARGE SCALE GENOMIC DNA]</scope>
    <source>
        <strain evidence="7 9">NM51_B2-22</strain>
    </source>
</reference>
<evidence type="ECO:0000313" key="9">
    <source>
        <dbReference type="Proteomes" id="UP000461595"/>
    </source>
</evidence>
<dbReference type="GO" id="GO:0005737">
    <property type="term" value="C:cytoplasm"/>
    <property type="evidence" value="ECO:0007669"/>
    <property type="project" value="UniProtKB-SubCell"/>
</dbReference>
<dbReference type="EMBL" id="JACBXX010000100">
    <property type="protein sequence ID" value="NYS96324.1"/>
    <property type="molecule type" value="Genomic_DNA"/>
</dbReference>
<evidence type="ECO:0000256" key="1">
    <source>
        <dbReference type="ARBA" id="ARBA00022552"/>
    </source>
</evidence>
<comment type="subunit">
    <text evidence="6">Homodimer.</text>
</comment>